<dbReference type="AlphaFoldDB" id="A0A1V0TIY9"/>
<dbReference type="RefSeq" id="WP_083102310.1">
    <property type="nucleotide sequence ID" value="NZ_CP020569.1"/>
</dbReference>
<dbReference type="EMBL" id="CP020569">
    <property type="protein sequence ID" value="ARF52885.1"/>
    <property type="molecule type" value="Genomic_DNA"/>
</dbReference>
<dbReference type="Proteomes" id="UP000192726">
    <property type="component" value="Chromosome"/>
</dbReference>
<reference evidence="1 2" key="1">
    <citation type="submission" date="2017-04" db="EMBL/GenBank/DDBJ databases">
        <title>Complete Genome Sequence of Streptomyces gilvosporeus F607, a Capable Producer of Natamycin.</title>
        <authorList>
            <person name="Zong G."/>
            <person name="Zhong C."/>
            <person name="Fu J."/>
            <person name="Qin R."/>
            <person name="Cao G."/>
        </authorList>
    </citation>
    <scope>NUCLEOTIDE SEQUENCE [LARGE SCALE GENOMIC DNA]</scope>
    <source>
        <strain evidence="1 2">F607</strain>
    </source>
</reference>
<organism evidence="1 2">
    <name type="scientific">Streptomyces gilvosporeus</name>
    <dbReference type="NCBI Taxonomy" id="553510"/>
    <lineage>
        <taxon>Bacteria</taxon>
        <taxon>Bacillati</taxon>
        <taxon>Actinomycetota</taxon>
        <taxon>Actinomycetes</taxon>
        <taxon>Kitasatosporales</taxon>
        <taxon>Streptomycetaceae</taxon>
        <taxon>Streptomyces</taxon>
    </lineage>
</organism>
<name>A0A1V0TIY9_9ACTN</name>
<keyword evidence="2" id="KW-1185">Reference proteome</keyword>
<dbReference type="KEGG" id="sgv:B1H19_00540"/>
<protein>
    <submittedName>
        <fullName evidence="1">Uncharacterized protein</fullName>
    </submittedName>
</protein>
<evidence type="ECO:0000313" key="2">
    <source>
        <dbReference type="Proteomes" id="UP000192726"/>
    </source>
</evidence>
<proteinExistence type="predicted"/>
<evidence type="ECO:0000313" key="1">
    <source>
        <dbReference type="EMBL" id="ARF52885.1"/>
    </source>
</evidence>
<accession>A0A1V0TIY9</accession>
<gene>
    <name evidence="1" type="ORF">B1H19_00540</name>
</gene>
<sequence length="105" mass="11633">MLSLVAFDLVWIDATVDGRRIRLPPQQVARIAVRPIETRLGRSTSHAAVQVLVHHGVALSRSSRVGRYGWVVVIPLDRMFPLTPELSAALEAFGGPRWELPLVDT</sequence>